<reference evidence="2 3" key="1">
    <citation type="journal article" date="2020" name="Genomics">
        <title>Complete, high-quality genomes from long-read metagenomic sequencing of two wolf lichen thalli reveals enigmatic genome architecture.</title>
        <authorList>
            <person name="McKenzie S.K."/>
            <person name="Walston R.F."/>
            <person name="Allen J.L."/>
        </authorList>
    </citation>
    <scope>NUCLEOTIDE SEQUENCE [LARGE SCALE GENOMIC DNA]</scope>
    <source>
        <strain evidence="2">WasteWater1</strain>
    </source>
</reference>
<dbReference type="RefSeq" id="XP_037152232.1">
    <property type="nucleotide sequence ID" value="XM_037291870.1"/>
</dbReference>
<dbReference type="AlphaFoldDB" id="A0A8H6CGS2"/>
<dbReference type="EMBL" id="JACCJB010000011">
    <property type="protein sequence ID" value="KAF6222886.1"/>
    <property type="molecule type" value="Genomic_DNA"/>
</dbReference>
<evidence type="ECO:0000313" key="2">
    <source>
        <dbReference type="EMBL" id="KAF6222886.1"/>
    </source>
</evidence>
<accession>A0A8H6CGS2</accession>
<proteinExistence type="predicted"/>
<name>A0A8H6CGS2_9LECA</name>
<comment type="caution">
    <text evidence="2">The sequence shown here is derived from an EMBL/GenBank/DDBJ whole genome shotgun (WGS) entry which is preliminary data.</text>
</comment>
<organism evidence="2 3">
    <name type="scientific">Letharia lupina</name>
    <dbReference type="NCBI Taxonomy" id="560253"/>
    <lineage>
        <taxon>Eukaryota</taxon>
        <taxon>Fungi</taxon>
        <taxon>Dikarya</taxon>
        <taxon>Ascomycota</taxon>
        <taxon>Pezizomycotina</taxon>
        <taxon>Lecanoromycetes</taxon>
        <taxon>OSLEUM clade</taxon>
        <taxon>Lecanoromycetidae</taxon>
        <taxon>Lecanorales</taxon>
        <taxon>Lecanorineae</taxon>
        <taxon>Parmeliaceae</taxon>
        <taxon>Letharia</taxon>
    </lineage>
</organism>
<feature type="region of interest" description="Disordered" evidence="1">
    <location>
        <begin position="44"/>
        <end position="68"/>
    </location>
</feature>
<feature type="compositionally biased region" description="Basic and acidic residues" evidence="1">
    <location>
        <begin position="46"/>
        <end position="68"/>
    </location>
</feature>
<protein>
    <submittedName>
        <fullName evidence="2">Uncharacterized protein</fullName>
    </submittedName>
</protein>
<sequence length="68" mass="7763">MADKSVDETVHVPAVDTTVARSDRWEGNEERCCHVRQSGRQSLYFEDYRDHGEKPQNKDDRGGGVGRE</sequence>
<dbReference type="GeneID" id="59329355"/>
<evidence type="ECO:0000313" key="3">
    <source>
        <dbReference type="Proteomes" id="UP000593566"/>
    </source>
</evidence>
<gene>
    <name evidence="2" type="ORF">HO133_000937</name>
</gene>
<evidence type="ECO:0000256" key="1">
    <source>
        <dbReference type="SAM" id="MobiDB-lite"/>
    </source>
</evidence>
<keyword evidence="3" id="KW-1185">Reference proteome</keyword>
<dbReference type="Proteomes" id="UP000593566">
    <property type="component" value="Unassembled WGS sequence"/>
</dbReference>